<proteinExistence type="predicted"/>
<reference evidence="1 2" key="2">
    <citation type="submission" date="2018-11" db="EMBL/GenBank/DDBJ databases">
        <authorList>
            <consortium name="Pathogen Informatics"/>
        </authorList>
    </citation>
    <scope>NUCLEOTIDE SEQUENCE [LARGE SCALE GENOMIC DNA]</scope>
</reference>
<name>A0A0N4XHP7_NIPBR</name>
<protein>
    <submittedName>
        <fullName evidence="3">YD repeat-containing protein</fullName>
    </submittedName>
</protein>
<gene>
    <name evidence="1" type="ORF">NBR_LOCUS2050</name>
</gene>
<dbReference type="AlphaFoldDB" id="A0A0N4XHP7"/>
<accession>A0A0N4XHP7</accession>
<evidence type="ECO:0000313" key="1">
    <source>
        <dbReference type="EMBL" id="VDL65639.1"/>
    </source>
</evidence>
<evidence type="ECO:0000313" key="2">
    <source>
        <dbReference type="Proteomes" id="UP000271162"/>
    </source>
</evidence>
<dbReference type="WBParaSite" id="NBR_0000204901-mRNA-1">
    <property type="protein sequence ID" value="NBR_0000204901-mRNA-1"/>
    <property type="gene ID" value="NBR_0000204901"/>
</dbReference>
<reference evidence="3" key="1">
    <citation type="submission" date="2017-02" db="UniProtKB">
        <authorList>
            <consortium name="WormBaseParasite"/>
        </authorList>
    </citation>
    <scope>IDENTIFICATION</scope>
</reference>
<organism evidence="3">
    <name type="scientific">Nippostrongylus brasiliensis</name>
    <name type="common">Rat hookworm</name>
    <dbReference type="NCBI Taxonomy" id="27835"/>
    <lineage>
        <taxon>Eukaryota</taxon>
        <taxon>Metazoa</taxon>
        <taxon>Ecdysozoa</taxon>
        <taxon>Nematoda</taxon>
        <taxon>Chromadorea</taxon>
        <taxon>Rhabditida</taxon>
        <taxon>Rhabditina</taxon>
        <taxon>Rhabditomorpha</taxon>
        <taxon>Strongyloidea</taxon>
        <taxon>Heligmosomidae</taxon>
        <taxon>Nippostrongylus</taxon>
    </lineage>
</organism>
<evidence type="ECO:0000313" key="3">
    <source>
        <dbReference type="WBParaSite" id="NBR_0000204901-mRNA-1"/>
    </source>
</evidence>
<dbReference type="EMBL" id="UYSL01002054">
    <property type="protein sequence ID" value="VDL65639.1"/>
    <property type="molecule type" value="Genomic_DNA"/>
</dbReference>
<dbReference type="Proteomes" id="UP000271162">
    <property type="component" value="Unassembled WGS sequence"/>
</dbReference>
<keyword evidence="2" id="KW-1185">Reference proteome</keyword>
<sequence length="83" mass="9587">MTVFTSRGSQRLVTKFRVINKATESRSPSPPNNFVTQVRYDREGRRIADIIRTEPRAILELRKEELMVSQSINSTVIKKGMHI</sequence>